<protein>
    <submittedName>
        <fullName evidence="1">Uncharacterized protein</fullName>
    </submittedName>
</protein>
<sequence>MPRSNKVGHEDDIPILRAELYDDVTAMDGRFIRDVAIGGPARHHHRGGVRPVRHH</sequence>
<evidence type="ECO:0000313" key="2">
    <source>
        <dbReference type="Proteomes" id="UP001595851"/>
    </source>
</evidence>
<comment type="caution">
    <text evidence="1">The sequence shown here is derived from an EMBL/GenBank/DDBJ whole genome shotgun (WGS) entry which is preliminary data.</text>
</comment>
<dbReference type="EMBL" id="JBHSBI010000038">
    <property type="protein sequence ID" value="MFC4014936.1"/>
    <property type="molecule type" value="Genomic_DNA"/>
</dbReference>
<name>A0ABV8GPY6_9ACTN</name>
<gene>
    <name evidence="1" type="ORF">ACFOY2_47485</name>
</gene>
<reference evidence="2" key="1">
    <citation type="journal article" date="2019" name="Int. J. Syst. Evol. Microbiol.">
        <title>The Global Catalogue of Microorganisms (GCM) 10K type strain sequencing project: providing services to taxonomists for standard genome sequencing and annotation.</title>
        <authorList>
            <consortium name="The Broad Institute Genomics Platform"/>
            <consortium name="The Broad Institute Genome Sequencing Center for Infectious Disease"/>
            <person name="Wu L."/>
            <person name="Ma J."/>
        </authorList>
    </citation>
    <scope>NUCLEOTIDE SEQUENCE [LARGE SCALE GENOMIC DNA]</scope>
    <source>
        <strain evidence="2">TBRC 1276</strain>
    </source>
</reference>
<dbReference type="Proteomes" id="UP001595851">
    <property type="component" value="Unassembled WGS sequence"/>
</dbReference>
<evidence type="ECO:0000313" key="1">
    <source>
        <dbReference type="EMBL" id="MFC4014936.1"/>
    </source>
</evidence>
<organism evidence="1 2">
    <name type="scientific">Nonomuraea purpurea</name>
    <dbReference type="NCBI Taxonomy" id="1849276"/>
    <lineage>
        <taxon>Bacteria</taxon>
        <taxon>Bacillati</taxon>
        <taxon>Actinomycetota</taxon>
        <taxon>Actinomycetes</taxon>
        <taxon>Streptosporangiales</taxon>
        <taxon>Streptosporangiaceae</taxon>
        <taxon>Nonomuraea</taxon>
    </lineage>
</organism>
<accession>A0ABV8GPY6</accession>
<dbReference type="RefSeq" id="WP_379534757.1">
    <property type="nucleotide sequence ID" value="NZ_JBHSBI010000038.1"/>
</dbReference>
<keyword evidence="2" id="KW-1185">Reference proteome</keyword>
<proteinExistence type="predicted"/>